<feature type="region of interest" description="Disordered" evidence="1">
    <location>
        <begin position="17"/>
        <end position="77"/>
    </location>
</feature>
<evidence type="ECO:0000256" key="1">
    <source>
        <dbReference type="SAM" id="MobiDB-lite"/>
    </source>
</evidence>
<name>A0A8C3D035_CAIMO</name>
<organism evidence="2 3">
    <name type="scientific">Cairina moschata</name>
    <name type="common">Muscovy duck</name>
    <dbReference type="NCBI Taxonomy" id="8855"/>
    <lineage>
        <taxon>Eukaryota</taxon>
        <taxon>Metazoa</taxon>
        <taxon>Chordata</taxon>
        <taxon>Craniata</taxon>
        <taxon>Vertebrata</taxon>
        <taxon>Euteleostomi</taxon>
        <taxon>Archelosauria</taxon>
        <taxon>Archosauria</taxon>
        <taxon>Dinosauria</taxon>
        <taxon>Saurischia</taxon>
        <taxon>Theropoda</taxon>
        <taxon>Coelurosauria</taxon>
        <taxon>Aves</taxon>
        <taxon>Neognathae</taxon>
        <taxon>Galloanserae</taxon>
        <taxon>Anseriformes</taxon>
        <taxon>Anatidae</taxon>
        <taxon>Anatinae</taxon>
        <taxon>Cairina</taxon>
    </lineage>
</organism>
<reference evidence="2" key="2">
    <citation type="submission" date="2025-08" db="UniProtKB">
        <authorList>
            <consortium name="Ensembl"/>
        </authorList>
    </citation>
    <scope>IDENTIFICATION</scope>
</reference>
<dbReference type="InterPro" id="IPR010736">
    <property type="entry name" value="SHIPPO-rpt"/>
</dbReference>
<sequence>PVRRSAAGSVTVRHRFGASRVAPGPSSAAPGFQISSGPYKHHGKVISNSEKKGFNSQSKRFHENPGPGFYNVTHQSPEINSPSLSKKGIGYFPSLKISSFPAANAYNILSYFQSRRDFSMGNSSVFQQPISRKTEKIPTPAPNQYHTSMDFCKQRNNVSAHAVFVSQTTRGLNLEKIGKWPSPCHYNINDSLTKVSPKGITSCFKSKTSHLTRTDRITAEGKGKLNMRREDCQSVPSEDTKTLHTQQKFCLMLCAPAIPPCKDPPFPGPGQYNLVDYRGSLKQNCSSAVFVSNTERWMGGRSQEGFPGPGKNKNYSEVLLSHLEQENRKETTSS</sequence>
<keyword evidence="3" id="KW-1185">Reference proteome</keyword>
<dbReference type="Proteomes" id="UP000694556">
    <property type="component" value="Chromosome 24"/>
</dbReference>
<reference evidence="2" key="1">
    <citation type="submission" date="2018-09" db="EMBL/GenBank/DDBJ databases">
        <title>Common duck and Muscovy duck high density SNP chip.</title>
        <authorList>
            <person name="Vignal A."/>
            <person name="Thebault N."/>
            <person name="Warren W.C."/>
        </authorList>
    </citation>
    <scope>NUCLEOTIDE SEQUENCE [LARGE SCALE GENOMIC DNA]</scope>
</reference>
<evidence type="ECO:0000313" key="2">
    <source>
        <dbReference type="Ensembl" id="ENSCMMP00000026103.1"/>
    </source>
</evidence>
<protein>
    <submittedName>
        <fullName evidence="2">Sperm tail PG-rich repeat containing 1</fullName>
    </submittedName>
</protein>
<dbReference type="AlphaFoldDB" id="A0A8C3D035"/>
<evidence type="ECO:0000313" key="3">
    <source>
        <dbReference type="Proteomes" id="UP000694556"/>
    </source>
</evidence>
<dbReference type="Pfam" id="PF07004">
    <property type="entry name" value="SHIPPO-rpt"/>
    <property type="match status" value="3"/>
</dbReference>
<proteinExistence type="predicted"/>
<reference evidence="2" key="3">
    <citation type="submission" date="2025-09" db="UniProtKB">
        <authorList>
            <consortium name="Ensembl"/>
        </authorList>
    </citation>
    <scope>IDENTIFICATION</scope>
</reference>
<accession>A0A8C3D035</accession>
<dbReference type="Ensembl" id="ENSCMMT00000028541.1">
    <property type="protein sequence ID" value="ENSCMMP00000026103.1"/>
    <property type="gene ID" value="ENSCMMG00000016109.1"/>
</dbReference>